<sequence>MGLIICLTGPDGSGKSTVARELALELSRRGFRVRVSWMRGSHTIASLIARFLSRFPVLRGCGNPYYGVSIPGSLRPLWWFLEFISAIPIILLRYFLPALLGYVVIGDRCVLDLVVWVSVTTGDSTFVKSILGKALISMAMKSSIIVYVTADYEVLRARRGADWGLREQLGMYNALSRILGLIVLNTTGLTVNEARDRLMGLVYGAMNKNRV</sequence>
<keyword evidence="3" id="KW-1185">Reference proteome</keyword>
<gene>
    <name evidence="2" type="ordered locus">Cmaq_1461</name>
</gene>
<protein>
    <submittedName>
        <fullName evidence="2">Thymidylate kinase-like protein</fullName>
    </submittedName>
</protein>
<evidence type="ECO:0000313" key="3">
    <source>
        <dbReference type="Proteomes" id="UP000001137"/>
    </source>
</evidence>
<dbReference type="Gene3D" id="3.40.50.300">
    <property type="entry name" value="P-loop containing nucleotide triphosphate hydrolases"/>
    <property type="match status" value="1"/>
</dbReference>
<dbReference type="OrthoDB" id="43083at2157"/>
<dbReference type="HOGENOM" id="CLU_1352165_0_0_2"/>
<keyword evidence="2" id="KW-0418">Kinase</keyword>
<dbReference type="GeneID" id="5709009"/>
<dbReference type="STRING" id="397948.Cmaq_1461"/>
<feature type="transmembrane region" description="Helical" evidence="1">
    <location>
        <begin position="77"/>
        <end position="96"/>
    </location>
</feature>
<dbReference type="AlphaFoldDB" id="A8M966"/>
<evidence type="ECO:0000256" key="1">
    <source>
        <dbReference type="SAM" id="Phobius"/>
    </source>
</evidence>
<dbReference type="GO" id="GO:0016301">
    <property type="term" value="F:kinase activity"/>
    <property type="evidence" value="ECO:0007669"/>
    <property type="project" value="UniProtKB-KW"/>
</dbReference>
<accession>A8M966</accession>
<dbReference type="KEGG" id="cma:Cmaq_1461"/>
<keyword evidence="2" id="KW-0808">Transferase</keyword>
<dbReference type="eggNOG" id="arCOG01891">
    <property type="taxonomic scope" value="Archaea"/>
</dbReference>
<dbReference type="RefSeq" id="WP_012186504.1">
    <property type="nucleotide sequence ID" value="NC_009954.1"/>
</dbReference>
<name>A8M966_CALMQ</name>
<reference evidence="2 3" key="1">
    <citation type="submission" date="2007-10" db="EMBL/GenBank/DDBJ databases">
        <title>Complete sequence of Caldivirga maquilingensis IC-167.</title>
        <authorList>
            <consortium name="US DOE Joint Genome Institute"/>
            <person name="Copeland A."/>
            <person name="Lucas S."/>
            <person name="Lapidus A."/>
            <person name="Barry K."/>
            <person name="Glavina del Rio T."/>
            <person name="Dalin E."/>
            <person name="Tice H."/>
            <person name="Pitluck S."/>
            <person name="Saunders E."/>
            <person name="Brettin T."/>
            <person name="Bruce D."/>
            <person name="Detter J.C."/>
            <person name="Han C."/>
            <person name="Schmutz J."/>
            <person name="Larimer F."/>
            <person name="Land M."/>
            <person name="Hauser L."/>
            <person name="Kyrpides N."/>
            <person name="Ivanova N."/>
            <person name="Biddle J.F."/>
            <person name="Zhang Z."/>
            <person name="Fitz-Gibbon S.T."/>
            <person name="Lowe T.M."/>
            <person name="Saltikov C."/>
            <person name="House C.H."/>
            <person name="Richardson P."/>
        </authorList>
    </citation>
    <scope>NUCLEOTIDE SEQUENCE [LARGE SCALE GENOMIC DNA]</scope>
    <source>
        <strain evidence="3">ATCC 700844 / DSM 13496 / JCM 10307 / IC-167</strain>
    </source>
</reference>
<keyword evidence="1" id="KW-0472">Membrane</keyword>
<organism evidence="2 3">
    <name type="scientific">Caldivirga maquilingensis (strain ATCC 700844 / DSM 13496 / JCM 10307 / IC-167)</name>
    <dbReference type="NCBI Taxonomy" id="397948"/>
    <lineage>
        <taxon>Archaea</taxon>
        <taxon>Thermoproteota</taxon>
        <taxon>Thermoprotei</taxon>
        <taxon>Thermoproteales</taxon>
        <taxon>Thermoproteaceae</taxon>
        <taxon>Caldivirga</taxon>
    </lineage>
</organism>
<keyword evidence="1" id="KW-0812">Transmembrane</keyword>
<evidence type="ECO:0000313" key="2">
    <source>
        <dbReference type="EMBL" id="ABW02285.1"/>
    </source>
</evidence>
<dbReference type="EMBL" id="CP000852">
    <property type="protein sequence ID" value="ABW02285.1"/>
    <property type="molecule type" value="Genomic_DNA"/>
</dbReference>
<keyword evidence="1" id="KW-1133">Transmembrane helix</keyword>
<proteinExistence type="predicted"/>
<dbReference type="Proteomes" id="UP000001137">
    <property type="component" value="Chromosome"/>
</dbReference>
<dbReference type="InterPro" id="IPR027417">
    <property type="entry name" value="P-loop_NTPase"/>
</dbReference>
<dbReference type="SUPFAM" id="SSF52540">
    <property type="entry name" value="P-loop containing nucleoside triphosphate hydrolases"/>
    <property type="match status" value="1"/>
</dbReference>